<feature type="transmembrane region" description="Helical" evidence="1">
    <location>
        <begin position="34"/>
        <end position="53"/>
    </location>
</feature>
<keyword evidence="1" id="KW-1133">Transmembrane helix</keyword>
<gene>
    <name evidence="2" type="ORF">BXT86_01105</name>
</gene>
<accession>A0A1V4QI71</accession>
<feature type="non-terminal residue" evidence="2">
    <location>
        <position position="230"/>
    </location>
</feature>
<evidence type="ECO:0000313" key="3">
    <source>
        <dbReference type="Proteomes" id="UP000191663"/>
    </source>
</evidence>
<name>A0A1V4QI71_UNCW3</name>
<feature type="transmembrane region" description="Helical" evidence="1">
    <location>
        <begin position="65"/>
        <end position="87"/>
    </location>
</feature>
<keyword evidence="1" id="KW-0812">Transmembrane</keyword>
<keyword evidence="1" id="KW-0472">Membrane</keyword>
<sequence>MLIFITDIVIVLISVLLALKIRFGTIYNSVLNQNTTIIFAILSVLFLAYLNNLYVRYVYVSKLKLFFKIIKLWIAVLLLYIAVAFITRYNFLISSRAFIILYHAFLLSFLLVFKLTVIPQLLALFFKKKVPCKFDGPKKYLEDIDTFFAENPQLGFVRIRSEEEKPKEVFLLSETDDFGELYDLMREYLNTGYTLHVASKLFNELNLNWEWAYINGLPIYTFFQKNNVLL</sequence>
<dbReference type="AlphaFoldDB" id="A0A1V4QI71"/>
<dbReference type="Proteomes" id="UP000191663">
    <property type="component" value="Unassembled WGS sequence"/>
</dbReference>
<organism evidence="2 3">
    <name type="scientific">candidate division WOR-3 bacterium 4484_100</name>
    <dbReference type="NCBI Taxonomy" id="1936077"/>
    <lineage>
        <taxon>Bacteria</taxon>
        <taxon>Bacteria division WOR-3</taxon>
    </lineage>
</organism>
<comment type="caution">
    <text evidence="2">The sequence shown here is derived from an EMBL/GenBank/DDBJ whole genome shotgun (WGS) entry which is preliminary data.</text>
</comment>
<evidence type="ECO:0000256" key="1">
    <source>
        <dbReference type="SAM" id="Phobius"/>
    </source>
</evidence>
<dbReference type="EMBL" id="MUKB01000014">
    <property type="protein sequence ID" value="OPX18426.1"/>
    <property type="molecule type" value="Genomic_DNA"/>
</dbReference>
<feature type="transmembrane region" description="Helical" evidence="1">
    <location>
        <begin position="99"/>
        <end position="126"/>
    </location>
</feature>
<evidence type="ECO:0000313" key="2">
    <source>
        <dbReference type="EMBL" id="OPX18426.1"/>
    </source>
</evidence>
<reference evidence="3" key="1">
    <citation type="submission" date="2017-01" db="EMBL/GenBank/DDBJ databases">
        <title>Novel pathways for hydrocarbon cycling and metabolic interdependencies in hydrothermal sediment communities.</title>
        <authorList>
            <person name="Dombrowski N."/>
            <person name="Seitz K."/>
            <person name="Teske A."/>
            <person name="Baker B."/>
        </authorList>
    </citation>
    <scope>NUCLEOTIDE SEQUENCE [LARGE SCALE GENOMIC DNA]</scope>
</reference>
<proteinExistence type="predicted"/>
<protein>
    <submittedName>
        <fullName evidence="2">Uncharacterized protein</fullName>
    </submittedName>
</protein>